<feature type="compositionally biased region" description="Gly residues" evidence="1">
    <location>
        <begin position="178"/>
        <end position="203"/>
    </location>
</feature>
<reference evidence="2 3" key="1">
    <citation type="submission" date="2014-11" db="EMBL/GenBank/DDBJ databases">
        <authorList>
            <person name="Zhu J."/>
            <person name="Qi W."/>
            <person name="Song R."/>
        </authorList>
    </citation>
    <scope>NUCLEOTIDE SEQUENCE [LARGE SCALE GENOMIC DNA]</scope>
</reference>
<evidence type="ECO:0000313" key="2">
    <source>
        <dbReference type="EMBL" id="CEM32356.1"/>
    </source>
</evidence>
<sequence length="246" mass="25243">MGMTRGCTVYAGESADGVLAMAVCGATRVYWCHASRQAIERGPGLFLLSHSYVSLQKKLTKLIVDNQVLHLVNLKDDHPNNQLGQHGMSEPPTTTVLLALPGSTKPKSAPKHGVKRKLAPPQRGSIRAHQHSEGSEVMAYGGGGEEDDEEEPVMGTKRPRNNHTTMAPTVTGAKGGKRGGGVGGGGGGGNRGGRNRGGGGNRGGKGRVAAAAAAAAASASASAAAAAAAADRDEQMMDEEDEEMID</sequence>
<evidence type="ECO:0000256" key="1">
    <source>
        <dbReference type="SAM" id="MobiDB-lite"/>
    </source>
</evidence>
<feature type="region of interest" description="Disordered" evidence="1">
    <location>
        <begin position="83"/>
        <end position="246"/>
    </location>
</feature>
<feature type="compositionally biased region" description="Low complexity" evidence="1">
    <location>
        <begin position="207"/>
        <end position="229"/>
    </location>
</feature>
<dbReference type="InParanoid" id="A0A0G4GPR2"/>
<protein>
    <submittedName>
        <fullName evidence="2">Uncharacterized protein</fullName>
    </submittedName>
</protein>
<evidence type="ECO:0000313" key="3">
    <source>
        <dbReference type="Proteomes" id="UP000041254"/>
    </source>
</evidence>
<organism evidence="2 3">
    <name type="scientific">Vitrella brassicaformis (strain CCMP3155)</name>
    <dbReference type="NCBI Taxonomy" id="1169540"/>
    <lineage>
        <taxon>Eukaryota</taxon>
        <taxon>Sar</taxon>
        <taxon>Alveolata</taxon>
        <taxon>Colpodellida</taxon>
        <taxon>Vitrellaceae</taxon>
        <taxon>Vitrella</taxon>
    </lineage>
</organism>
<dbReference type="Proteomes" id="UP000041254">
    <property type="component" value="Unassembled WGS sequence"/>
</dbReference>
<feature type="compositionally biased region" description="Acidic residues" evidence="1">
    <location>
        <begin position="236"/>
        <end position="246"/>
    </location>
</feature>
<name>A0A0G4GPR2_VITBC</name>
<dbReference type="EMBL" id="CDMY01000748">
    <property type="protein sequence ID" value="CEM32356.1"/>
    <property type="molecule type" value="Genomic_DNA"/>
</dbReference>
<dbReference type="VEuPathDB" id="CryptoDB:Vbra_1041"/>
<dbReference type="AlphaFoldDB" id="A0A0G4GPR2"/>
<gene>
    <name evidence="2" type="ORF">Vbra_1041</name>
</gene>
<feature type="compositionally biased region" description="Basic residues" evidence="1">
    <location>
        <begin position="108"/>
        <end position="118"/>
    </location>
</feature>
<accession>A0A0G4GPR2</accession>
<proteinExistence type="predicted"/>
<keyword evidence="3" id="KW-1185">Reference proteome</keyword>